<feature type="region of interest" description="Disordered" evidence="1">
    <location>
        <begin position="491"/>
        <end position="579"/>
    </location>
</feature>
<feature type="compositionally biased region" description="Low complexity" evidence="1">
    <location>
        <begin position="499"/>
        <end position="512"/>
    </location>
</feature>
<dbReference type="EMBL" id="KV784374">
    <property type="protein sequence ID" value="OEU09816.1"/>
    <property type="molecule type" value="Genomic_DNA"/>
</dbReference>
<feature type="compositionally biased region" description="Low complexity" evidence="1">
    <location>
        <begin position="110"/>
        <end position="121"/>
    </location>
</feature>
<evidence type="ECO:0000313" key="2">
    <source>
        <dbReference type="EMBL" id="OEU09816.1"/>
    </source>
</evidence>
<sequence length="1174" mass="130120">MVRPKDAKVWNEDLINALEARHQKGIREGKQDAHTWRVGRDKVQAVRKDIYQFRTGTIVNMPTNLTKRVNRLCEEIIRGIKNIYPDGHVPTNGEDLSNMSGGGDVYQSSRGISASSAVSSSTTPADNNPFNNDHYMKRLKIRGGAFGILMAFHHSQSSVLKKNTICEEAQRFCDDQMDGNYHTGRMYGAWASMKTLTSRHLVSDSGFSGGYVQGRGMRDRPHDYSLTKEGELFIKALLTNRPEAAVAAGQVIGLESRPLLDGPPFRVNNVASPFGNNRFGHTATSHTHMSPPSSLSSPTRIPGSKSRSIYSDKTELDEWIATAEVGDRKNFKAGKDRRKKLHDLCDALQRKEQGLILTHSSSGTARGRVLTIQIVSRLSSQQSAIGRKQPPPSSYISSSDEIQGYGQSGGGLSSTPIMKSSARTSTPRENAARAAMNRQEQAKEDSMLRSAIAESKKIASHPPRLHRQKIIDVEVSSDEDDDGNFQKAIKESLKDSSKKPPAVKKASNNLSSSKKRATPDKGFQRAIEEPLKESKKSEDDVISIDSESSDDELSRTLFSASRGKKRKNTNNDDVDRRKGKRKKLLEVALSIDLSKCDDDDDEVIEIMESQEETIDHATDDDVIIVDNNVIDLSSNASSKDDTVLTIMIDNRERNRNATPRTLRMELTRHLASGPLRAVWPATLPLARVEEVGLQWGDIQYSVSDNGRGSRRLGVSIERKRVNDLVQRSFDGDHLIQLFRMRQKCLLSILLIENDLKTASSVTPYNAQNREGFDPLDSTITCEGDIFRMFGRVILSSDAIKFIQTRDEQSSLRAIGALGLMAASAPTKYTNEVIHQTRELDGRRHIPDDFQALCDELKQGGIPWRLAKRVANATVSLRQLKALYSLCCDEQARSKLLSHVIESGNDEYQDNLRSSSSGWSEAIYRIVSCSNSSNTINGEAALLLHSNVLKEQDHGFYLSILYQGYTHEVALSRISTKPASLPTSYEAATRHVSIHLTGDQASKYFPQGADTDSFYKLSILSGSGSHASSSPITMSTVCESLSSKPLSIFEMEGSKITDLIRGTWNAHTKDDYVGFAKDLASRVDTRCRVLGRSSTKRILLVCGLQPALDSDAKKSGHLAETKTVVDLLFAELLLCYDITVIQAMRKKMENRVDAVKQLALACFHYGFLVENKRNG</sequence>
<dbReference type="GO" id="GO:0006281">
    <property type="term" value="P:DNA repair"/>
    <property type="evidence" value="ECO:0007669"/>
    <property type="project" value="UniProtKB-ARBA"/>
</dbReference>
<dbReference type="Gene3D" id="3.40.50.10130">
    <property type="match status" value="1"/>
</dbReference>
<feature type="region of interest" description="Disordered" evidence="1">
    <location>
        <begin position="379"/>
        <end position="447"/>
    </location>
</feature>
<feature type="compositionally biased region" description="Basic and acidic residues" evidence="1">
    <location>
        <begin position="517"/>
        <end position="539"/>
    </location>
</feature>
<evidence type="ECO:0008006" key="4">
    <source>
        <dbReference type="Google" id="ProtNLM"/>
    </source>
</evidence>
<dbReference type="InterPro" id="IPR011335">
    <property type="entry name" value="Restrct_endonuc-II-like"/>
</dbReference>
<protein>
    <recommendedName>
        <fullName evidence="4">ERCC4 domain-containing protein</fullName>
    </recommendedName>
</protein>
<evidence type="ECO:0000313" key="3">
    <source>
        <dbReference type="Proteomes" id="UP000095751"/>
    </source>
</evidence>
<name>A0A1E7EVC6_9STRA</name>
<dbReference type="InterPro" id="IPR036388">
    <property type="entry name" value="WH-like_DNA-bd_sf"/>
</dbReference>
<gene>
    <name evidence="2" type="ORF">FRACYDRAFT_248074</name>
</gene>
<accession>A0A1E7EVC6</accession>
<dbReference type="KEGG" id="fcy:FRACYDRAFT_248074"/>
<dbReference type="InterPro" id="IPR003903">
    <property type="entry name" value="UIM_dom"/>
</dbReference>
<dbReference type="Proteomes" id="UP000095751">
    <property type="component" value="Unassembled WGS sequence"/>
</dbReference>
<feature type="compositionally biased region" description="Polar residues" evidence="1">
    <location>
        <begin position="415"/>
        <end position="428"/>
    </location>
</feature>
<dbReference type="OrthoDB" id="47733at2759"/>
<feature type="compositionally biased region" description="Polar residues" evidence="1">
    <location>
        <begin position="122"/>
        <end position="131"/>
    </location>
</feature>
<feature type="region of interest" description="Disordered" evidence="1">
    <location>
        <begin position="110"/>
        <end position="131"/>
    </location>
</feature>
<evidence type="ECO:0000256" key="1">
    <source>
        <dbReference type="SAM" id="MobiDB-lite"/>
    </source>
</evidence>
<keyword evidence="3" id="KW-1185">Reference proteome</keyword>
<dbReference type="InterPro" id="IPR047417">
    <property type="entry name" value="WHD_MUS81"/>
</dbReference>
<dbReference type="Gene3D" id="1.10.10.10">
    <property type="entry name" value="Winged helix-like DNA-binding domain superfamily/Winged helix DNA-binding domain"/>
    <property type="match status" value="1"/>
</dbReference>
<dbReference type="SUPFAM" id="SSF52980">
    <property type="entry name" value="Restriction endonuclease-like"/>
    <property type="match status" value="1"/>
</dbReference>
<dbReference type="CDD" id="cd21036">
    <property type="entry name" value="WH_MUS81"/>
    <property type="match status" value="1"/>
</dbReference>
<dbReference type="SMART" id="SM00726">
    <property type="entry name" value="UIM"/>
    <property type="match status" value="3"/>
</dbReference>
<dbReference type="AlphaFoldDB" id="A0A1E7EVC6"/>
<proteinExistence type="predicted"/>
<reference evidence="2 3" key="1">
    <citation type="submission" date="2016-09" db="EMBL/GenBank/DDBJ databases">
        <title>Extensive genetic diversity and differential bi-allelic expression allows diatom success in the polar Southern Ocean.</title>
        <authorList>
            <consortium name="DOE Joint Genome Institute"/>
            <person name="Mock T."/>
            <person name="Otillar R.P."/>
            <person name="Strauss J."/>
            <person name="Dupont C."/>
            <person name="Frickenhaus S."/>
            <person name="Maumus F."/>
            <person name="Mcmullan M."/>
            <person name="Sanges R."/>
            <person name="Schmutz J."/>
            <person name="Toseland A."/>
            <person name="Valas R."/>
            <person name="Veluchamy A."/>
            <person name="Ward B.J."/>
            <person name="Allen A."/>
            <person name="Barry K."/>
            <person name="Falciatore A."/>
            <person name="Ferrante M."/>
            <person name="Fortunato A.E."/>
            <person name="Gloeckner G."/>
            <person name="Gruber A."/>
            <person name="Hipkin R."/>
            <person name="Janech M."/>
            <person name="Kroth P."/>
            <person name="Leese F."/>
            <person name="Lindquist E."/>
            <person name="Lyon B.R."/>
            <person name="Martin J."/>
            <person name="Mayer C."/>
            <person name="Parker M."/>
            <person name="Quesneville H."/>
            <person name="Raymond J."/>
            <person name="Uhlig C."/>
            <person name="Valentin K.U."/>
            <person name="Worden A.Z."/>
            <person name="Armbrust E.V."/>
            <person name="Bowler C."/>
            <person name="Green B."/>
            <person name="Moulton V."/>
            <person name="Van Oosterhout C."/>
            <person name="Grigoriev I."/>
        </authorList>
    </citation>
    <scope>NUCLEOTIDE SEQUENCE [LARGE SCALE GENOMIC DNA]</scope>
    <source>
        <strain evidence="2 3">CCMP1102</strain>
    </source>
</reference>
<feature type="region of interest" description="Disordered" evidence="1">
    <location>
        <begin position="279"/>
        <end position="308"/>
    </location>
</feature>
<feature type="compositionally biased region" description="Polar residues" evidence="1">
    <location>
        <begin position="282"/>
        <end position="308"/>
    </location>
</feature>
<organism evidence="2 3">
    <name type="scientific">Fragilariopsis cylindrus CCMP1102</name>
    <dbReference type="NCBI Taxonomy" id="635003"/>
    <lineage>
        <taxon>Eukaryota</taxon>
        <taxon>Sar</taxon>
        <taxon>Stramenopiles</taxon>
        <taxon>Ochrophyta</taxon>
        <taxon>Bacillariophyta</taxon>
        <taxon>Bacillariophyceae</taxon>
        <taxon>Bacillariophycidae</taxon>
        <taxon>Bacillariales</taxon>
        <taxon>Bacillariaceae</taxon>
        <taxon>Fragilariopsis</taxon>
    </lineage>
</organism>
<dbReference type="InParanoid" id="A0A1E7EVC6"/>